<dbReference type="GO" id="GO:0005829">
    <property type="term" value="C:cytosol"/>
    <property type="evidence" value="ECO:0007669"/>
    <property type="project" value="TreeGrafter"/>
</dbReference>
<comment type="caution">
    <text evidence="2">The sequence shown here is derived from an EMBL/GenBank/DDBJ whole genome shotgun (WGS) entry which is preliminary data.</text>
</comment>
<dbReference type="AlphaFoldDB" id="A0A2M8LGM5"/>
<reference evidence="3" key="1">
    <citation type="submission" date="2017-09" db="EMBL/GenBank/DDBJ databases">
        <title>Depth-based differentiation of microbial function through sediment-hosted aquifers and enrichment of novel symbionts in the deep terrestrial subsurface.</title>
        <authorList>
            <person name="Probst A.J."/>
            <person name="Ladd B."/>
            <person name="Jarett J.K."/>
            <person name="Geller-Mcgrath D.E."/>
            <person name="Sieber C.M.K."/>
            <person name="Emerson J.B."/>
            <person name="Anantharaman K."/>
            <person name="Thomas B.C."/>
            <person name="Malmstrom R."/>
            <person name="Stieglmeier M."/>
            <person name="Klingl A."/>
            <person name="Woyke T."/>
            <person name="Ryan C.M."/>
            <person name="Banfield J.F."/>
        </authorList>
    </citation>
    <scope>NUCLEOTIDE SEQUENCE [LARGE SCALE GENOMIC DNA]</scope>
</reference>
<name>A0A2M8LGM5_9BACT</name>
<evidence type="ECO:0000313" key="3">
    <source>
        <dbReference type="Proteomes" id="UP000231436"/>
    </source>
</evidence>
<comment type="similarity">
    <text evidence="1">Belongs to the LOG family.</text>
</comment>
<dbReference type="NCBIfam" id="TIGR00730">
    <property type="entry name" value="Rossman fold protein, TIGR00730 family"/>
    <property type="match status" value="1"/>
</dbReference>
<gene>
    <name evidence="2" type="ORF">COV05_04425</name>
</gene>
<keyword evidence="1" id="KW-0203">Cytokinin biosynthesis</keyword>
<dbReference type="EC" id="3.2.2.n1" evidence="1"/>
<dbReference type="Proteomes" id="UP000231436">
    <property type="component" value="Unassembled WGS sequence"/>
</dbReference>
<dbReference type="Pfam" id="PF03641">
    <property type="entry name" value="Lysine_decarbox"/>
    <property type="match status" value="1"/>
</dbReference>
<dbReference type="Gene3D" id="3.40.50.450">
    <property type="match status" value="1"/>
</dbReference>
<dbReference type="PANTHER" id="PTHR43393:SF3">
    <property type="entry name" value="LYSINE DECARBOXYLASE-LIKE PROTEIN"/>
    <property type="match status" value="1"/>
</dbReference>
<dbReference type="InterPro" id="IPR052341">
    <property type="entry name" value="LOG_family_nucleotidases"/>
</dbReference>
<keyword evidence="1" id="KW-0378">Hydrolase</keyword>
<organism evidence="2 3">
    <name type="scientific">Candidatus Uhrbacteria bacterium CG10_big_fil_rev_8_21_14_0_10_48_16</name>
    <dbReference type="NCBI Taxonomy" id="1975038"/>
    <lineage>
        <taxon>Bacteria</taxon>
        <taxon>Candidatus Uhriibacteriota</taxon>
    </lineage>
</organism>
<dbReference type="GO" id="GO:0016787">
    <property type="term" value="F:hydrolase activity"/>
    <property type="evidence" value="ECO:0007669"/>
    <property type="project" value="UniProtKB-KW"/>
</dbReference>
<accession>A0A2M8LGM5</accession>
<sequence length="214" mass="24091">MPVQLYEISWRIFRIMSEFVSGFQFLSTSSREVTFWGSARLKSTSPWYQEAVKLAGMLSEKGFTIITGGGGGIMEAGNKGAHDAGGESIGLNIELPFEQNVNPYVTRTQTFHYFFTRKVMMAASAQAYVFFPGGFGTLDEFFEIVTLIQTKKMQCTPIVCVGHAFWDGLFEWSANVQRDTFQTISPEDLKLITVVDTAEEAYKIVSRSKERSFF</sequence>
<protein>
    <recommendedName>
        <fullName evidence="1">Cytokinin riboside 5'-monophosphate phosphoribohydrolase</fullName>
        <ecNumber evidence="1">3.2.2.n1</ecNumber>
    </recommendedName>
</protein>
<dbReference type="InterPro" id="IPR005269">
    <property type="entry name" value="LOG"/>
</dbReference>
<dbReference type="SUPFAM" id="SSF102405">
    <property type="entry name" value="MCP/YpsA-like"/>
    <property type="match status" value="1"/>
</dbReference>
<proteinExistence type="inferred from homology"/>
<dbReference type="EMBL" id="PFEU01000018">
    <property type="protein sequence ID" value="PJE76600.1"/>
    <property type="molecule type" value="Genomic_DNA"/>
</dbReference>
<dbReference type="GO" id="GO:0009691">
    <property type="term" value="P:cytokinin biosynthetic process"/>
    <property type="evidence" value="ECO:0007669"/>
    <property type="project" value="UniProtKB-UniRule"/>
</dbReference>
<dbReference type="PANTHER" id="PTHR43393">
    <property type="entry name" value="CYTOKININ RIBOSIDE 5'-MONOPHOSPHATE PHOSPHORIBOHYDROLASE"/>
    <property type="match status" value="1"/>
</dbReference>
<evidence type="ECO:0000256" key="1">
    <source>
        <dbReference type="RuleBase" id="RU363015"/>
    </source>
</evidence>
<evidence type="ECO:0000313" key="2">
    <source>
        <dbReference type="EMBL" id="PJE76600.1"/>
    </source>
</evidence>
<dbReference type="InterPro" id="IPR031100">
    <property type="entry name" value="LOG_fam"/>
</dbReference>